<reference evidence="1" key="2">
    <citation type="submission" date="2020-09" db="EMBL/GenBank/DDBJ databases">
        <authorList>
            <person name="Sun Q."/>
            <person name="Zhou Y."/>
        </authorList>
    </citation>
    <scope>NUCLEOTIDE SEQUENCE</scope>
    <source>
        <strain evidence="1">CGMCC 1.15371</strain>
    </source>
</reference>
<comment type="caution">
    <text evidence="1">The sequence shown here is derived from an EMBL/GenBank/DDBJ whole genome shotgun (WGS) entry which is preliminary data.</text>
</comment>
<accession>A0A8J2YDA3</accession>
<keyword evidence="2" id="KW-1185">Reference proteome</keyword>
<organism evidence="1 2">
    <name type="scientific">Pullulanibacillus camelliae</name>
    <dbReference type="NCBI Taxonomy" id="1707096"/>
    <lineage>
        <taxon>Bacteria</taxon>
        <taxon>Bacillati</taxon>
        <taxon>Bacillota</taxon>
        <taxon>Bacilli</taxon>
        <taxon>Bacillales</taxon>
        <taxon>Sporolactobacillaceae</taxon>
        <taxon>Pullulanibacillus</taxon>
    </lineage>
</organism>
<evidence type="ECO:0000313" key="2">
    <source>
        <dbReference type="Proteomes" id="UP000628775"/>
    </source>
</evidence>
<dbReference type="EMBL" id="BMIR01000003">
    <property type="protein sequence ID" value="GGE33304.1"/>
    <property type="molecule type" value="Genomic_DNA"/>
</dbReference>
<reference evidence="1" key="1">
    <citation type="journal article" date="2014" name="Int. J. Syst. Evol. Microbiol.">
        <title>Complete genome sequence of Corynebacterium casei LMG S-19264T (=DSM 44701T), isolated from a smear-ripened cheese.</title>
        <authorList>
            <consortium name="US DOE Joint Genome Institute (JGI-PGF)"/>
            <person name="Walter F."/>
            <person name="Albersmeier A."/>
            <person name="Kalinowski J."/>
            <person name="Ruckert C."/>
        </authorList>
    </citation>
    <scope>NUCLEOTIDE SEQUENCE</scope>
    <source>
        <strain evidence="1">CGMCC 1.15371</strain>
    </source>
</reference>
<dbReference type="AlphaFoldDB" id="A0A8J2YDA3"/>
<protein>
    <submittedName>
        <fullName evidence="1">Uncharacterized protein</fullName>
    </submittedName>
</protein>
<name>A0A8J2YDA3_9BACL</name>
<sequence length="64" mass="7344">MSQYKKGYFYKVTNLLYASIKRGGSAMGMSVSLKKATNKTNIKHNNLDLNDKEKERNAHIDYSE</sequence>
<gene>
    <name evidence="1" type="ORF">GCM10011391_09940</name>
</gene>
<proteinExistence type="predicted"/>
<dbReference type="Proteomes" id="UP000628775">
    <property type="component" value="Unassembled WGS sequence"/>
</dbReference>
<evidence type="ECO:0000313" key="1">
    <source>
        <dbReference type="EMBL" id="GGE33304.1"/>
    </source>
</evidence>